<dbReference type="RefSeq" id="WP_114189212.1">
    <property type="nucleotide sequence ID" value="NZ_BJYU01000196.1"/>
</dbReference>
<evidence type="ECO:0000313" key="1">
    <source>
        <dbReference type="EMBL" id="GEO18461.1"/>
    </source>
</evidence>
<sequence length="158" mass="18086">MMLRPEHAPALELVFQAVNATVGPCRFEGTTFRSVALAIPLVRRAAEVLVGGSLLRPRLYRDSTGHLHGRLTKHAFWMLSTEAMHVWRFFVVERGLTVRRHWDWVYWDTGHGLPPRIDHLTDVRLPIDPFPVAGWRLPKEARDQRGCPIVPPPPTCEE</sequence>
<name>A0A512C2N8_9HYPH</name>
<evidence type="ECO:0000313" key="2">
    <source>
        <dbReference type="Proteomes" id="UP000321085"/>
    </source>
</evidence>
<protein>
    <submittedName>
        <fullName evidence="1">Uncharacterized protein</fullName>
    </submittedName>
</protein>
<proteinExistence type="predicted"/>
<reference evidence="1 2" key="1">
    <citation type="submission" date="2019-07" db="EMBL/GenBank/DDBJ databases">
        <title>Whole genome shotgun sequence of Microvirga aerophila NBRC 106136.</title>
        <authorList>
            <person name="Hosoyama A."/>
            <person name="Uohara A."/>
            <person name="Ohji S."/>
            <person name="Ichikawa N."/>
        </authorList>
    </citation>
    <scope>NUCLEOTIDE SEQUENCE [LARGE SCALE GENOMIC DNA]</scope>
    <source>
        <strain evidence="1 2">NBRC 106136</strain>
    </source>
</reference>
<comment type="caution">
    <text evidence="1">The sequence shown here is derived from an EMBL/GenBank/DDBJ whole genome shotgun (WGS) entry which is preliminary data.</text>
</comment>
<dbReference type="AlphaFoldDB" id="A0A512C2N8"/>
<organism evidence="1 2">
    <name type="scientific">Microvirga aerophila</name>
    <dbReference type="NCBI Taxonomy" id="670291"/>
    <lineage>
        <taxon>Bacteria</taxon>
        <taxon>Pseudomonadati</taxon>
        <taxon>Pseudomonadota</taxon>
        <taxon>Alphaproteobacteria</taxon>
        <taxon>Hyphomicrobiales</taxon>
        <taxon>Methylobacteriaceae</taxon>
        <taxon>Microvirga</taxon>
    </lineage>
</organism>
<dbReference type="OrthoDB" id="9940169at2"/>
<accession>A0A512C2N8</accession>
<gene>
    <name evidence="1" type="ORF">MAE02_61570</name>
</gene>
<dbReference type="Proteomes" id="UP000321085">
    <property type="component" value="Unassembled WGS sequence"/>
</dbReference>
<keyword evidence="2" id="KW-1185">Reference proteome</keyword>
<dbReference type="EMBL" id="BJYU01000196">
    <property type="protein sequence ID" value="GEO18461.1"/>
    <property type="molecule type" value="Genomic_DNA"/>
</dbReference>